<dbReference type="PANTHER" id="PTHR30061">
    <property type="entry name" value="MALTOSE-BINDING PERIPLASMIC PROTEIN"/>
    <property type="match status" value="1"/>
</dbReference>
<dbReference type="InterPro" id="IPR006059">
    <property type="entry name" value="SBP"/>
</dbReference>
<dbReference type="Proteomes" id="UP001220478">
    <property type="component" value="Chromosome"/>
</dbReference>
<sequence>MKKLFSLLVAGTMMLGMVACAPKTGTDSKKPAESNKATAGKATEKQKDDKKPAAGAISLKLWGSQDDQEFLNERVKAFEAAHKDKKFDIQVSVVGEPDAQTKVLEDLDAAADVFAMPNDQVKELVKAGALTKVSRKNDLEYITKQETGADAFSIGKDLYAFPFAADNGYFMYYDKRVLSADDVKDLDTMLAKAAKAKKKVHMDIANGWYIASFFVGNGGKFEVDDKGVQKVNFNDANGVAAGEAIKAFAASPAFATGDDNAMKEGFTKGTLCAAVSGTWNAADLKKILGDGYAAAKLPTFTAAGKKVQMGSFAGYKGYGINSHSKHKAEAMDLAMFLTSEESQAKRFQMRGTGPANLKVQQSEAVKKDVALSALMEQQKFSVSQNNVLGSYWNPAGAFGKAMLDKSTESVKKLLDEMVKQIQQPATK</sequence>
<reference evidence="6 7" key="1">
    <citation type="submission" date="2023-02" db="EMBL/GenBank/DDBJ databases">
        <title>Novel Oscillospiraceae bacterial genomes.</title>
        <authorList>
            <person name="Srinivasan S."/>
            <person name="Austin M.N."/>
            <person name="Fiedler T.L."/>
            <person name="Strenk S.M."/>
            <person name="Agnew K.J."/>
            <person name="Nagana Gowda G.A."/>
            <person name="Raftery D."/>
            <person name="Beamer M.A."/>
            <person name="Achilles S.L."/>
            <person name="Wiesenfeld H.C."/>
            <person name="Fredricks D.N."/>
            <person name="Hillier S.L."/>
        </authorList>
    </citation>
    <scope>NUCLEOTIDE SEQUENCE [LARGE SCALE GENOMIC DNA]</scope>
    <source>
        <strain evidence="6 7">CHIC02 1186E3-8</strain>
    </source>
</reference>
<organism evidence="6 7">
    <name type="scientific">Amygdalobacter indicium</name>
    <dbReference type="NCBI Taxonomy" id="3029272"/>
    <lineage>
        <taxon>Bacteria</taxon>
        <taxon>Bacillati</taxon>
        <taxon>Bacillota</taxon>
        <taxon>Clostridia</taxon>
        <taxon>Eubacteriales</taxon>
        <taxon>Oscillospiraceae</taxon>
        <taxon>Amygdalobacter</taxon>
    </lineage>
</organism>
<dbReference type="PANTHER" id="PTHR30061:SF50">
    <property type="entry name" value="MALTOSE_MALTODEXTRIN-BINDING PERIPLASMIC PROTEIN"/>
    <property type="match status" value="1"/>
</dbReference>
<feature type="compositionally biased region" description="Basic and acidic residues" evidence="4">
    <location>
        <begin position="42"/>
        <end position="51"/>
    </location>
</feature>
<dbReference type="RefSeq" id="WP_315571691.1">
    <property type="nucleotide sequence ID" value="NZ_CP118868.1"/>
</dbReference>
<evidence type="ECO:0000256" key="3">
    <source>
        <dbReference type="ARBA" id="ARBA00022729"/>
    </source>
</evidence>
<dbReference type="PROSITE" id="PS51257">
    <property type="entry name" value="PROKAR_LIPOPROTEIN"/>
    <property type="match status" value="1"/>
</dbReference>
<dbReference type="SUPFAM" id="SSF53850">
    <property type="entry name" value="Periplasmic binding protein-like II"/>
    <property type="match status" value="1"/>
</dbReference>
<feature type="chain" id="PRO_5045701543" evidence="5">
    <location>
        <begin position="22"/>
        <end position="427"/>
    </location>
</feature>
<keyword evidence="2" id="KW-0813">Transport</keyword>
<keyword evidence="3 5" id="KW-0732">Signal</keyword>
<evidence type="ECO:0000313" key="7">
    <source>
        <dbReference type="Proteomes" id="UP001220478"/>
    </source>
</evidence>
<keyword evidence="7" id="KW-1185">Reference proteome</keyword>
<evidence type="ECO:0000256" key="2">
    <source>
        <dbReference type="ARBA" id="ARBA00022448"/>
    </source>
</evidence>
<evidence type="ECO:0000256" key="4">
    <source>
        <dbReference type="SAM" id="MobiDB-lite"/>
    </source>
</evidence>
<name>A0ABY8C4H0_9FIRM</name>
<accession>A0ABY8C4H0</accession>
<evidence type="ECO:0000313" key="6">
    <source>
        <dbReference type="EMBL" id="WEG35581.1"/>
    </source>
</evidence>
<dbReference type="Pfam" id="PF13416">
    <property type="entry name" value="SBP_bac_8"/>
    <property type="match status" value="1"/>
</dbReference>
<protein>
    <submittedName>
        <fullName evidence="6">Extracellular solute-binding protein</fullName>
    </submittedName>
</protein>
<evidence type="ECO:0000256" key="1">
    <source>
        <dbReference type="ARBA" id="ARBA00008520"/>
    </source>
</evidence>
<dbReference type="EMBL" id="CP118868">
    <property type="protein sequence ID" value="WEG35581.1"/>
    <property type="molecule type" value="Genomic_DNA"/>
</dbReference>
<comment type="similarity">
    <text evidence="1">Belongs to the bacterial solute-binding protein 1 family.</text>
</comment>
<gene>
    <name evidence="6" type="ORF">PYS61_06625</name>
</gene>
<dbReference type="Gene3D" id="3.40.190.10">
    <property type="entry name" value="Periplasmic binding protein-like II"/>
    <property type="match status" value="2"/>
</dbReference>
<proteinExistence type="inferred from homology"/>
<evidence type="ECO:0000256" key="5">
    <source>
        <dbReference type="SAM" id="SignalP"/>
    </source>
</evidence>
<feature type="signal peptide" evidence="5">
    <location>
        <begin position="1"/>
        <end position="21"/>
    </location>
</feature>
<feature type="region of interest" description="Disordered" evidence="4">
    <location>
        <begin position="23"/>
        <end position="51"/>
    </location>
</feature>